<dbReference type="GeneID" id="42982392"/>
<dbReference type="AlphaFoldDB" id="A0A192H3T5"/>
<evidence type="ECO:0000313" key="1">
    <source>
        <dbReference type="EMBL" id="ANK62882.1"/>
    </source>
</evidence>
<dbReference type="OrthoDB" id="9785372at2"/>
<dbReference type="PANTHER" id="PTHR43355:SF2">
    <property type="entry name" value="FLAVIN REDUCTASE (NADPH)"/>
    <property type="match status" value="1"/>
</dbReference>
<name>A0A192H3T5_9LACO</name>
<accession>A0A192H3T5</accession>
<dbReference type="PANTHER" id="PTHR43355">
    <property type="entry name" value="FLAVIN REDUCTASE (NADPH)"/>
    <property type="match status" value="1"/>
</dbReference>
<dbReference type="Pfam" id="PF13460">
    <property type="entry name" value="NAD_binding_10"/>
    <property type="match status" value="1"/>
</dbReference>
<dbReference type="EMBL" id="CP014873">
    <property type="protein sequence ID" value="ANK62882.1"/>
    <property type="molecule type" value="Genomic_DNA"/>
</dbReference>
<proteinExistence type="predicted"/>
<reference evidence="1 2" key="1">
    <citation type="submission" date="2016-03" db="EMBL/GenBank/DDBJ databases">
        <title>Pediococcus and Lactobacillus from brewery environment - whole genome sequencing and assembly.</title>
        <authorList>
            <person name="Behr J."/>
            <person name="Geissler A.J."/>
            <person name="Vogel R.F."/>
        </authorList>
    </citation>
    <scope>NUCLEOTIDE SEQUENCE [LARGE SCALE GENOMIC DNA]</scope>
    <source>
        <strain evidence="1 2">TMW 1.1989</strain>
    </source>
</reference>
<dbReference type="InterPro" id="IPR036291">
    <property type="entry name" value="NAD(P)-bd_dom_sf"/>
</dbReference>
<sequence>MQIGIIGATGNAGSAIFKMAEKKGHTVTAIVRNKAKAQKMFGTDAKILEKDALALTYSDLHNFDYVVDAFASPKSYQHLDLATQLITEFREDTHTTLLFILGSSSLRDENGNLLLDAVLKRAAGQPWIGTPIQQTHEYNYLKWVDNVKWTAVSPQIEFVVGPATSYRIGTDNAMTDSNGKQTVTTGNFASAVVAEMEKPTHLRQRFTVVNN</sequence>
<dbReference type="STRING" id="375175.AYR53_08995"/>
<organism evidence="1 2">
    <name type="scientific">Loigolactobacillus backii</name>
    <dbReference type="NCBI Taxonomy" id="375175"/>
    <lineage>
        <taxon>Bacteria</taxon>
        <taxon>Bacillati</taxon>
        <taxon>Bacillota</taxon>
        <taxon>Bacilli</taxon>
        <taxon>Lactobacillales</taxon>
        <taxon>Lactobacillaceae</taxon>
        <taxon>Loigolactobacillus</taxon>
    </lineage>
</organism>
<dbReference type="SUPFAM" id="SSF51735">
    <property type="entry name" value="NAD(P)-binding Rossmann-fold domains"/>
    <property type="match status" value="1"/>
</dbReference>
<dbReference type="Gene3D" id="3.40.50.720">
    <property type="entry name" value="NAD(P)-binding Rossmann-like Domain"/>
    <property type="match status" value="1"/>
</dbReference>
<keyword evidence="2" id="KW-1185">Reference proteome</keyword>
<dbReference type="RefSeq" id="WP_068280680.1">
    <property type="nucleotide sequence ID" value="NZ_CP014873.1"/>
</dbReference>
<protein>
    <submittedName>
        <fullName evidence="1">Uncharacterized protein</fullName>
    </submittedName>
</protein>
<dbReference type="Proteomes" id="UP000078582">
    <property type="component" value="Chromosome"/>
</dbReference>
<dbReference type="InterPro" id="IPR016040">
    <property type="entry name" value="NAD(P)-bd_dom"/>
</dbReference>
<evidence type="ECO:0000313" key="2">
    <source>
        <dbReference type="Proteomes" id="UP000078582"/>
    </source>
</evidence>
<dbReference type="GO" id="GO:0016646">
    <property type="term" value="F:oxidoreductase activity, acting on the CH-NH group of donors, NAD or NADP as acceptor"/>
    <property type="evidence" value="ECO:0007669"/>
    <property type="project" value="TreeGrafter"/>
</dbReference>
<gene>
    <name evidence="1" type="ORF">AYR53_08995</name>
</gene>
<dbReference type="InterPro" id="IPR051606">
    <property type="entry name" value="Polyketide_Oxido-like"/>
</dbReference>